<proteinExistence type="predicted"/>
<dbReference type="SUPFAM" id="SSF160544">
    <property type="entry name" value="EscU C-terminal domain-like"/>
    <property type="match status" value="1"/>
</dbReference>
<dbReference type="RefSeq" id="WP_050354895.1">
    <property type="nucleotide sequence ID" value="NZ_LGSS01000005.1"/>
</dbReference>
<sequence length="96" mass="11119">MKDKNKEKLAVALQYDSENDEAPVVIAKGKGDIAEKIIEKGNEEGISTFENQELAESLMMLNIDEEIPEELYTAVAEIMLFIYKLDEEEEEWWNDY</sequence>
<dbReference type="AlphaFoldDB" id="A0A0L0WBR6"/>
<evidence type="ECO:0000313" key="1">
    <source>
        <dbReference type="EMBL" id="KNF08795.1"/>
    </source>
</evidence>
<gene>
    <name evidence="1" type="ORF">CLPU_5c01020</name>
</gene>
<keyword evidence="2" id="KW-1185">Reference proteome</keyword>
<dbReference type="InterPro" id="IPR006135">
    <property type="entry name" value="T3SS_substrate_exporter"/>
</dbReference>
<dbReference type="STRING" id="1503.CLPU_5c01020"/>
<dbReference type="Pfam" id="PF01312">
    <property type="entry name" value="Bac_export_2"/>
    <property type="match status" value="1"/>
</dbReference>
<reference evidence="2" key="1">
    <citation type="submission" date="2015-07" db="EMBL/GenBank/DDBJ databases">
        <title>Draft genome sequence of the purine-degrading Gottschalkia purinilyticum DSM 1384 (formerly Clostridium purinilyticum).</title>
        <authorList>
            <person name="Poehlein A."/>
            <person name="Schiel-Bengelsdorf B."/>
            <person name="Bengelsdorf F.R."/>
            <person name="Daniel R."/>
            <person name="Duerre P."/>
        </authorList>
    </citation>
    <scope>NUCLEOTIDE SEQUENCE [LARGE SCALE GENOMIC DNA]</scope>
    <source>
        <strain evidence="2">DSM 1384</strain>
    </source>
</reference>
<accession>A0A0L0WBR6</accession>
<dbReference type="EMBL" id="LGSS01000005">
    <property type="protein sequence ID" value="KNF08795.1"/>
    <property type="molecule type" value="Genomic_DNA"/>
</dbReference>
<protein>
    <recommendedName>
        <fullName evidence="3">Flagellar biosynthesis protein FlhB</fullName>
    </recommendedName>
</protein>
<dbReference type="PANTHER" id="PTHR30531:SF12">
    <property type="entry name" value="FLAGELLAR BIOSYNTHETIC PROTEIN FLHB"/>
    <property type="match status" value="1"/>
</dbReference>
<evidence type="ECO:0000313" key="2">
    <source>
        <dbReference type="Proteomes" id="UP000037267"/>
    </source>
</evidence>
<organism evidence="1 2">
    <name type="scientific">Gottschalkia purinilytica</name>
    <name type="common">Clostridium purinilyticum</name>
    <dbReference type="NCBI Taxonomy" id="1503"/>
    <lineage>
        <taxon>Bacteria</taxon>
        <taxon>Bacillati</taxon>
        <taxon>Bacillota</taxon>
        <taxon>Tissierellia</taxon>
        <taxon>Tissierellales</taxon>
        <taxon>Gottschalkiaceae</taxon>
        <taxon>Gottschalkia</taxon>
    </lineage>
</organism>
<dbReference type="PANTHER" id="PTHR30531">
    <property type="entry name" value="FLAGELLAR BIOSYNTHETIC PROTEIN FLHB"/>
    <property type="match status" value="1"/>
</dbReference>
<dbReference type="InterPro" id="IPR029025">
    <property type="entry name" value="T3SS_substrate_exporter_C"/>
</dbReference>
<dbReference type="GO" id="GO:0005886">
    <property type="term" value="C:plasma membrane"/>
    <property type="evidence" value="ECO:0007669"/>
    <property type="project" value="TreeGrafter"/>
</dbReference>
<evidence type="ECO:0008006" key="3">
    <source>
        <dbReference type="Google" id="ProtNLM"/>
    </source>
</evidence>
<dbReference type="GO" id="GO:0009306">
    <property type="term" value="P:protein secretion"/>
    <property type="evidence" value="ECO:0007669"/>
    <property type="project" value="InterPro"/>
</dbReference>
<name>A0A0L0WBR6_GOTPU</name>
<dbReference type="OrthoDB" id="9810419at2"/>
<dbReference type="Gene3D" id="3.40.1690.10">
    <property type="entry name" value="secretion proteins EscU"/>
    <property type="match status" value="1"/>
</dbReference>
<dbReference type="Proteomes" id="UP000037267">
    <property type="component" value="Unassembled WGS sequence"/>
</dbReference>
<comment type="caution">
    <text evidence="1">The sequence shown here is derived from an EMBL/GenBank/DDBJ whole genome shotgun (WGS) entry which is preliminary data.</text>
</comment>